<name>A0ABV5MJ05_9ACTN</name>
<dbReference type="Pfam" id="PF19054">
    <property type="entry name" value="DUF5753"/>
    <property type="match status" value="1"/>
</dbReference>
<comment type="caution">
    <text evidence="2">The sequence shown here is derived from an EMBL/GenBank/DDBJ whole genome shotgun (WGS) entry which is preliminary data.</text>
</comment>
<protein>
    <submittedName>
        <fullName evidence="2">Helix-turn-helix domain-containing protein</fullName>
    </submittedName>
</protein>
<accession>A0ABV5MJ05</accession>
<dbReference type="Gene3D" id="1.10.260.40">
    <property type="entry name" value="lambda repressor-like DNA-binding domains"/>
    <property type="match status" value="1"/>
</dbReference>
<dbReference type="SUPFAM" id="SSF47413">
    <property type="entry name" value="lambda repressor-like DNA-binding domains"/>
    <property type="match status" value="1"/>
</dbReference>
<evidence type="ECO:0000313" key="3">
    <source>
        <dbReference type="Proteomes" id="UP001589608"/>
    </source>
</evidence>
<dbReference type="InterPro" id="IPR010982">
    <property type="entry name" value="Lambda_DNA-bd_dom_sf"/>
</dbReference>
<feature type="domain" description="HTH cro/C1-type" evidence="1">
    <location>
        <begin position="14"/>
        <end position="68"/>
    </location>
</feature>
<keyword evidence="3" id="KW-1185">Reference proteome</keyword>
<dbReference type="RefSeq" id="WP_223093965.1">
    <property type="nucleotide sequence ID" value="NZ_CP061913.1"/>
</dbReference>
<evidence type="ECO:0000259" key="1">
    <source>
        <dbReference type="PROSITE" id="PS50943"/>
    </source>
</evidence>
<dbReference type="InterPro" id="IPR001387">
    <property type="entry name" value="Cro/C1-type_HTH"/>
</dbReference>
<sequence>MSGTEPSQEVSAQLRQIREARGRRAREVAHELGWNASKLSRIENAKSRVMSADLAALLDLYGADDTIRSRLTALLAGDPAAGSAGAAVPAAYGEYATLERTAERISMYAAAVVPGLLQIPEYAAAVIDATPEPEPELAEERLSLRLQRQAVFTSPVALDVIIDEAVLRRPVGSADIMRRQMIRLGEFVERPSTTIRVLPLAVGAHPAVTGQFAILDFAAAAATPPHVFCDGLTGGVLRHLPDEVHRYRACFAALQELALSAQESAEIFAATP</sequence>
<dbReference type="SMART" id="SM00530">
    <property type="entry name" value="HTH_XRE"/>
    <property type="match status" value="1"/>
</dbReference>
<dbReference type="Pfam" id="PF13560">
    <property type="entry name" value="HTH_31"/>
    <property type="match status" value="1"/>
</dbReference>
<dbReference type="Proteomes" id="UP001589608">
    <property type="component" value="Unassembled WGS sequence"/>
</dbReference>
<organism evidence="2 3">
    <name type="scientific">Dactylosporangium vinaceum</name>
    <dbReference type="NCBI Taxonomy" id="53362"/>
    <lineage>
        <taxon>Bacteria</taxon>
        <taxon>Bacillati</taxon>
        <taxon>Actinomycetota</taxon>
        <taxon>Actinomycetes</taxon>
        <taxon>Micromonosporales</taxon>
        <taxon>Micromonosporaceae</taxon>
        <taxon>Dactylosporangium</taxon>
    </lineage>
</organism>
<reference evidence="2 3" key="1">
    <citation type="submission" date="2024-09" db="EMBL/GenBank/DDBJ databases">
        <authorList>
            <person name="Sun Q."/>
            <person name="Mori K."/>
        </authorList>
    </citation>
    <scope>NUCLEOTIDE SEQUENCE [LARGE SCALE GENOMIC DNA]</scope>
    <source>
        <strain evidence="2 3">JCM 3307</strain>
    </source>
</reference>
<dbReference type="InterPro" id="IPR043917">
    <property type="entry name" value="DUF5753"/>
</dbReference>
<proteinExistence type="predicted"/>
<gene>
    <name evidence="2" type="ORF">ACFFTR_37730</name>
</gene>
<dbReference type="PROSITE" id="PS50943">
    <property type="entry name" value="HTH_CROC1"/>
    <property type="match status" value="1"/>
</dbReference>
<dbReference type="EMBL" id="JBHMCA010000060">
    <property type="protein sequence ID" value="MFB9448851.1"/>
    <property type="molecule type" value="Genomic_DNA"/>
</dbReference>
<evidence type="ECO:0000313" key="2">
    <source>
        <dbReference type="EMBL" id="MFB9448851.1"/>
    </source>
</evidence>